<proteinExistence type="predicted"/>
<keyword evidence="2" id="KW-1185">Reference proteome</keyword>
<dbReference type="AlphaFoldDB" id="A0AAD6UFB8"/>
<name>A0AAD6UFB8_9AGAR</name>
<accession>A0AAD6UFB8</accession>
<comment type="caution">
    <text evidence="1">The sequence shown here is derived from an EMBL/GenBank/DDBJ whole genome shotgun (WGS) entry which is preliminary data.</text>
</comment>
<dbReference type="Proteomes" id="UP001222325">
    <property type="component" value="Unassembled WGS sequence"/>
</dbReference>
<gene>
    <name evidence="1" type="ORF">B0H15DRAFT_825938</name>
</gene>
<dbReference type="EMBL" id="JARJCN010000011">
    <property type="protein sequence ID" value="KAJ7096661.1"/>
    <property type="molecule type" value="Genomic_DNA"/>
</dbReference>
<reference evidence="1" key="1">
    <citation type="submission" date="2023-03" db="EMBL/GenBank/DDBJ databases">
        <title>Massive genome expansion in bonnet fungi (Mycena s.s.) driven by repeated elements and novel gene families across ecological guilds.</title>
        <authorList>
            <consortium name="Lawrence Berkeley National Laboratory"/>
            <person name="Harder C.B."/>
            <person name="Miyauchi S."/>
            <person name="Viragh M."/>
            <person name="Kuo A."/>
            <person name="Thoen E."/>
            <person name="Andreopoulos B."/>
            <person name="Lu D."/>
            <person name="Skrede I."/>
            <person name="Drula E."/>
            <person name="Henrissat B."/>
            <person name="Morin E."/>
            <person name="Kohler A."/>
            <person name="Barry K."/>
            <person name="LaButti K."/>
            <person name="Morin E."/>
            <person name="Salamov A."/>
            <person name="Lipzen A."/>
            <person name="Mereny Z."/>
            <person name="Hegedus B."/>
            <person name="Baldrian P."/>
            <person name="Stursova M."/>
            <person name="Weitz H."/>
            <person name="Taylor A."/>
            <person name="Grigoriev I.V."/>
            <person name="Nagy L.G."/>
            <person name="Martin F."/>
            <person name="Kauserud H."/>
        </authorList>
    </citation>
    <scope>NUCLEOTIDE SEQUENCE</scope>
    <source>
        <strain evidence="1">CBHHK173m</strain>
    </source>
</reference>
<sequence length="159" mass="17860">MFTFLYSFDMHPYCRPSAHSPPLYPLFLSLTFPGASFPLHFLPLWAPLFVSNVRRVVAPKPPKCRLTRPSHAGMPAGHLQLCPPPLPPPILSSTLLSLPFVHPPLSRAFFSKSFLRSPPIWRCLSRQHGPISHRILYVSHHVTAAVSPRTCSWCAFGFP</sequence>
<protein>
    <submittedName>
        <fullName evidence="1">Uncharacterized protein</fullName>
    </submittedName>
</protein>
<evidence type="ECO:0000313" key="2">
    <source>
        <dbReference type="Proteomes" id="UP001222325"/>
    </source>
</evidence>
<evidence type="ECO:0000313" key="1">
    <source>
        <dbReference type="EMBL" id="KAJ7096661.1"/>
    </source>
</evidence>
<organism evidence="1 2">
    <name type="scientific">Mycena belliarum</name>
    <dbReference type="NCBI Taxonomy" id="1033014"/>
    <lineage>
        <taxon>Eukaryota</taxon>
        <taxon>Fungi</taxon>
        <taxon>Dikarya</taxon>
        <taxon>Basidiomycota</taxon>
        <taxon>Agaricomycotina</taxon>
        <taxon>Agaricomycetes</taxon>
        <taxon>Agaricomycetidae</taxon>
        <taxon>Agaricales</taxon>
        <taxon>Marasmiineae</taxon>
        <taxon>Mycenaceae</taxon>
        <taxon>Mycena</taxon>
    </lineage>
</organism>